<keyword evidence="2" id="KW-1185">Reference proteome</keyword>
<reference evidence="1" key="1">
    <citation type="submission" date="2021-05" db="EMBL/GenBank/DDBJ databases">
        <authorList>
            <person name="Scholz U."/>
            <person name="Mascher M."/>
            <person name="Fiebig A."/>
        </authorList>
    </citation>
    <scope>NUCLEOTIDE SEQUENCE [LARGE SCALE GENOMIC DNA]</scope>
</reference>
<evidence type="ECO:0000313" key="1">
    <source>
        <dbReference type="EnsemblPlants" id="AVESA.00010b.r2.4AG0647270.4.CDS"/>
    </source>
</evidence>
<dbReference type="Proteomes" id="UP001732700">
    <property type="component" value="Chromosome 4A"/>
</dbReference>
<dbReference type="EnsemblPlants" id="AVESA.00010b.r2.4AG0647270.4">
    <property type="protein sequence ID" value="AVESA.00010b.r2.4AG0647270.4.CDS"/>
    <property type="gene ID" value="AVESA.00010b.r2.4AG0647270"/>
</dbReference>
<sequence length="492" mass="55892">MPGLALHNHDAVNEQYICGHIDGLILVHLVILSELGGQCSWGKIPIDLLCSSLDDCVTLSVGHTVHLTLGIRMSPGFIKHGTCLTFCSQKADATGSYELQATIAAEEACARETREHIYNSYSYDNISPSLLPFAMRLRPGNVRFNYWHCKKLLQDEVTENFSCSICWVRCGSFKGLEYHLTSSHELFHFDFVVFADCQVVNIRLKVDNRRAELLGTAGEGDKRSEKDFFYRSRSKKRFRRLETSIEKSKHVHPHIRDIVESRSPGNMGHVYSHTTESGSSKDAHKGSEVHYVPNETGIFLMLPIFSGISVPQASIDSHPAPHVSNHSIQPVLEFAKSTKLSVDRADPRNRLLLQKREFFHSQKAQRMEIEEVLADHDSEDEIDDDIADIEDMTMLNGLSDVTKDEKRIMHMWNSFVRKQRVLADAHIPWACKAFSEQHGQELVRNPALRWCWRFVMIKLWNHSLLDARTMDTCNKYLDDLESGSSAAGPKKT</sequence>
<reference evidence="1" key="2">
    <citation type="submission" date="2025-09" db="UniProtKB">
        <authorList>
            <consortium name="EnsemblPlants"/>
        </authorList>
    </citation>
    <scope>IDENTIFICATION</scope>
</reference>
<proteinExistence type="predicted"/>
<evidence type="ECO:0000313" key="2">
    <source>
        <dbReference type="Proteomes" id="UP001732700"/>
    </source>
</evidence>
<organism evidence="1 2">
    <name type="scientific">Avena sativa</name>
    <name type="common">Oat</name>
    <dbReference type="NCBI Taxonomy" id="4498"/>
    <lineage>
        <taxon>Eukaryota</taxon>
        <taxon>Viridiplantae</taxon>
        <taxon>Streptophyta</taxon>
        <taxon>Embryophyta</taxon>
        <taxon>Tracheophyta</taxon>
        <taxon>Spermatophyta</taxon>
        <taxon>Magnoliopsida</taxon>
        <taxon>Liliopsida</taxon>
        <taxon>Poales</taxon>
        <taxon>Poaceae</taxon>
        <taxon>BOP clade</taxon>
        <taxon>Pooideae</taxon>
        <taxon>Poodae</taxon>
        <taxon>Poeae</taxon>
        <taxon>Poeae Chloroplast Group 1 (Aveneae type)</taxon>
        <taxon>Aveninae</taxon>
        <taxon>Avena</taxon>
    </lineage>
</organism>
<protein>
    <submittedName>
        <fullName evidence="1">Uncharacterized protein</fullName>
    </submittedName>
</protein>
<name>A0ACD5WJY0_AVESA</name>
<accession>A0ACD5WJY0</accession>